<dbReference type="InterPro" id="IPR015917">
    <property type="entry name" value="Pept_C14A"/>
</dbReference>
<organism evidence="4 5">
    <name type="scientific">Oikopleura dioica</name>
    <name type="common">Tunicate</name>
    <dbReference type="NCBI Taxonomy" id="34765"/>
    <lineage>
        <taxon>Eukaryota</taxon>
        <taxon>Metazoa</taxon>
        <taxon>Chordata</taxon>
        <taxon>Tunicata</taxon>
        <taxon>Appendicularia</taxon>
        <taxon>Copelata</taxon>
        <taxon>Oikopleuridae</taxon>
        <taxon>Oikopleura</taxon>
    </lineage>
</organism>
<dbReference type="PANTHER" id="PTHR22576:SF41">
    <property type="entry name" value="CASPASE 14, APOPTOSIS-RELATED CYSTEINE PEPTIDASE"/>
    <property type="match status" value="1"/>
</dbReference>
<proteinExistence type="inferred from homology"/>
<dbReference type="Pfam" id="PF00656">
    <property type="entry name" value="Peptidase_C14"/>
    <property type="match status" value="1"/>
</dbReference>
<dbReference type="InterPro" id="IPR029030">
    <property type="entry name" value="Caspase-like_dom_sf"/>
</dbReference>
<evidence type="ECO:0000256" key="1">
    <source>
        <dbReference type="ARBA" id="ARBA00010134"/>
    </source>
</evidence>
<dbReference type="PROSITE" id="PS50208">
    <property type="entry name" value="CASPASE_P20"/>
    <property type="match status" value="1"/>
</dbReference>
<accession>A0ABN7T1N9</accession>
<feature type="domain" description="Caspase family p20" evidence="3">
    <location>
        <begin position="14"/>
        <end position="139"/>
    </location>
</feature>
<dbReference type="EMBL" id="OU015567">
    <property type="protein sequence ID" value="CAG5111536.1"/>
    <property type="molecule type" value="Genomic_DNA"/>
</dbReference>
<name>A0ABN7T1N9_OIKDI</name>
<keyword evidence="5" id="KW-1185">Reference proteome</keyword>
<sequence>MGDYYDVRGMKRILAISVGEFNALDPLPNSQIDKELILRTFSRLGFRPTQEKENTLTALDATKLIAKFCQKFESEMPIKPMKCLAIYLKSHGGIDKKGTVVYFRDQMVPLWDLLDPILKHPCLEGVPKIVIFEACRSQESGHHSFAASPEGEYAYTCVDEKASPFTETFCEALDECPSQDVYDLSHTIVERLRHKPILMTDGDTPIQYFMAPCTETSLTKRLRLYTPSKQSNGYMPAAGFQRAASTSSMDDQLSSLMEQIKYLQGEREKLITENQNLQLDLNNLRRNTSA</sequence>
<keyword evidence="2" id="KW-0175">Coiled coil</keyword>
<gene>
    <name evidence="4" type="ORF">OKIOD_LOCUS14602</name>
</gene>
<dbReference type="Proteomes" id="UP001158576">
    <property type="component" value="Chromosome 2"/>
</dbReference>
<dbReference type="PANTHER" id="PTHR22576">
    <property type="entry name" value="MUCOSA ASSOCIATED LYMPHOID TISSUE LYMPHOMA TRANSLOCATION PROTEIN 1/PARACASPASE"/>
    <property type="match status" value="1"/>
</dbReference>
<dbReference type="Gene3D" id="3.40.50.1460">
    <property type="match status" value="1"/>
</dbReference>
<dbReference type="InterPro" id="IPR052039">
    <property type="entry name" value="Caspase-related_regulators"/>
</dbReference>
<evidence type="ECO:0000256" key="2">
    <source>
        <dbReference type="SAM" id="Coils"/>
    </source>
</evidence>
<comment type="similarity">
    <text evidence="1">Belongs to the peptidase C14A family.</text>
</comment>
<evidence type="ECO:0000313" key="5">
    <source>
        <dbReference type="Proteomes" id="UP001158576"/>
    </source>
</evidence>
<protein>
    <submittedName>
        <fullName evidence="4">Oidioi.mRNA.OKI2018_I69.chr2.g5837.t1.cds</fullName>
    </submittedName>
</protein>
<dbReference type="SUPFAM" id="SSF52129">
    <property type="entry name" value="Caspase-like"/>
    <property type="match status" value="1"/>
</dbReference>
<reference evidence="4 5" key="1">
    <citation type="submission" date="2021-04" db="EMBL/GenBank/DDBJ databases">
        <authorList>
            <person name="Bliznina A."/>
        </authorList>
    </citation>
    <scope>NUCLEOTIDE SEQUENCE [LARGE SCALE GENOMIC DNA]</scope>
</reference>
<dbReference type="InterPro" id="IPR011600">
    <property type="entry name" value="Pept_C14_caspase"/>
</dbReference>
<dbReference type="SMART" id="SM00115">
    <property type="entry name" value="CASc"/>
    <property type="match status" value="1"/>
</dbReference>
<evidence type="ECO:0000259" key="3">
    <source>
        <dbReference type="PROSITE" id="PS50208"/>
    </source>
</evidence>
<dbReference type="InterPro" id="IPR001309">
    <property type="entry name" value="Pept_C14_p20"/>
</dbReference>
<evidence type="ECO:0000313" key="4">
    <source>
        <dbReference type="EMBL" id="CAG5111536.1"/>
    </source>
</evidence>
<feature type="coiled-coil region" evidence="2">
    <location>
        <begin position="253"/>
        <end position="287"/>
    </location>
</feature>